<evidence type="ECO:0000313" key="1">
    <source>
        <dbReference type="EMBL" id="ANA13843.1"/>
    </source>
</evidence>
<evidence type="ECO:0000313" key="2">
    <source>
        <dbReference type="Proteomes" id="UP000076595"/>
    </source>
</evidence>
<organism evidence="1 2">
    <name type="scientific">Acetobacter oryzifermentans</name>
    <dbReference type="NCBI Taxonomy" id="1633874"/>
    <lineage>
        <taxon>Bacteria</taxon>
        <taxon>Pseudomonadati</taxon>
        <taxon>Pseudomonadota</taxon>
        <taxon>Alphaproteobacteria</taxon>
        <taxon>Acetobacterales</taxon>
        <taxon>Acetobacteraceae</taxon>
        <taxon>Acetobacter</taxon>
    </lineage>
</organism>
<proteinExistence type="predicted"/>
<keyword evidence="2" id="KW-1185">Reference proteome</keyword>
<dbReference type="Proteomes" id="UP000076595">
    <property type="component" value="Chromosome"/>
</dbReference>
<dbReference type="EMBL" id="CP011120">
    <property type="protein sequence ID" value="ANA13843.1"/>
    <property type="molecule type" value="Genomic_DNA"/>
</dbReference>
<protein>
    <submittedName>
        <fullName evidence="1">Uncharacterized protein</fullName>
    </submittedName>
</protein>
<name>A0ABN4NU92_9PROT</name>
<sequence>MTYQVRSSQGFSPRIDDINLRHYHTFETARDVIGLITTTVQQRGRYRAPYALKAPAEPLVPQETFFKVS</sequence>
<dbReference type="RefSeq" id="WP_063354091.1">
    <property type="nucleotide sequence ID" value="NZ_CP011120.1"/>
</dbReference>
<accession>A0ABN4NU92</accession>
<reference evidence="1 2" key="1">
    <citation type="submission" date="2015-03" db="EMBL/GenBank/DDBJ databases">
        <title>Genome study of Acetobacter sp. SLV-7.</title>
        <authorList>
            <person name="Cho G.Y."/>
            <person name="Jeon C.O."/>
        </authorList>
    </citation>
    <scope>NUCLEOTIDE SEQUENCE [LARGE SCALE GENOMIC DNA]</scope>
    <source>
        <strain evidence="1 2">SLV-7</strain>
    </source>
</reference>
<gene>
    <name evidence="1" type="ORF">WG31_07260</name>
</gene>